<organism evidence="1 2">
    <name type="scientific">Lacrimispora amygdalina</name>
    <dbReference type="NCBI Taxonomy" id="253257"/>
    <lineage>
        <taxon>Bacteria</taxon>
        <taxon>Bacillati</taxon>
        <taxon>Bacillota</taxon>
        <taxon>Clostridia</taxon>
        <taxon>Lachnospirales</taxon>
        <taxon>Lachnospiraceae</taxon>
        <taxon>Lacrimispora</taxon>
    </lineage>
</organism>
<comment type="caution">
    <text evidence="1">The sequence shown here is derived from an EMBL/GenBank/DDBJ whole genome shotgun (WGS) entry which is preliminary data.</text>
</comment>
<reference evidence="1 2" key="1">
    <citation type="journal article" date="2024" name="Int. J. Syst. Evol. Microbiol.">
        <title>Lacrimispora brassicae sp. nov. isolated from fermented cabbage, and proposal of Clostridium indicum Gundawar et al. 2019 and Clostridium methoxybenzovorans Mechichi et al. 1999 as heterotypic synonyms of Lacrimispora amygdalina (Parshina et al. 2003) Haas and Blanchard 2020 and Lacrimispora indolis (McClung and McCoy 1957) Haas and Blanchard 2020, respectively.</title>
        <authorList>
            <person name="Kobayashi H."/>
            <person name="Tanizawa Y."/>
            <person name="Sakamoto M."/>
            <person name="Ohkuma M."/>
            <person name="Tohno M."/>
        </authorList>
    </citation>
    <scope>NUCLEOTIDE SEQUENCE [LARGE SCALE GENOMIC DNA]</scope>
    <source>
        <strain evidence="1 2">DSM 12857</strain>
    </source>
</reference>
<dbReference type="RefSeq" id="WP_346066472.1">
    <property type="nucleotide sequence ID" value="NZ_BRPJ01000101.1"/>
</dbReference>
<accession>A0ABQ5MDZ0</accession>
<dbReference type="EMBL" id="BRPJ01000101">
    <property type="protein sequence ID" value="GLB33030.1"/>
    <property type="molecule type" value="Genomic_DNA"/>
</dbReference>
<dbReference type="Proteomes" id="UP001419084">
    <property type="component" value="Unassembled WGS sequence"/>
</dbReference>
<proteinExistence type="predicted"/>
<protein>
    <submittedName>
        <fullName evidence="1">Uncharacterized protein</fullName>
    </submittedName>
</protein>
<keyword evidence="2" id="KW-1185">Reference proteome</keyword>
<gene>
    <name evidence="1" type="ORF">LAD12857_49530</name>
</gene>
<sequence>MNKYWYVVQNEENQVKKEYLIGFMYGNPNATEEELIDCTKAYCKEKKYRLALLIQVASGLSIINQVYPYEQTEESRMCLEYALQSAMKEGENNGLRI</sequence>
<name>A0ABQ5MDZ0_9FIRM</name>
<evidence type="ECO:0000313" key="2">
    <source>
        <dbReference type="Proteomes" id="UP001419084"/>
    </source>
</evidence>
<evidence type="ECO:0000313" key="1">
    <source>
        <dbReference type="EMBL" id="GLB33030.1"/>
    </source>
</evidence>